<feature type="region of interest" description="Disordered" evidence="1">
    <location>
        <begin position="176"/>
        <end position="199"/>
    </location>
</feature>
<evidence type="ECO:0000256" key="1">
    <source>
        <dbReference type="SAM" id="MobiDB-lite"/>
    </source>
</evidence>
<evidence type="ECO:0000313" key="3">
    <source>
        <dbReference type="Proteomes" id="UP001212841"/>
    </source>
</evidence>
<accession>A0AAD5X387</accession>
<sequence length="637" mass="68939">MVGKAMRPSQSVLRVDTNLNQSTDSLPTNSAPVEAPAQLRLTEQPHVIDNEVRALRRCATVPDLHAVAVALADIDTIPSTAPILERSLHQSRKMSTITLSSHTSIPSLTRKASINRTKKLSRGGSLTSWRRRRSSVPDSAVALSSVAASLREMDGSESQHSRPTSFQSLIQNPSLARSATSSLHPPSVAASSITSPSGMSTTTLEDQLVCMSLLQRTNSVSSSVRTPSNPTILLNGLAEEEPDELLDDDATPTLSSINLAETIKVHTTTTLLNVTEETIHTTTQLDPRTDTIYPSMCRSVRSVVIHQETVTTVEAKRTPSYSRRRFSIGSTSSEEQTDSPATSSFPLPRRSRSFDDSSTVRHLPTQSSPALHQLHHHQSTASFSTFNTTASDTPYPAVKDEKKRHPVVKAMRKIHKSASIVGLWAAARVGLNQKEKQQKGGVYGQRSNLNNSTDSIGIFASSNESLNKSLHVKWQSGTRDTKPTFEDVSRRTSMVVKEKIALPAEGGDVSASYRLVLAAVGSEFNEEKVFGSRHGRSDSNASQATVVCPPSVTNLPPTTPPHYTPSQKEWASLLWNSSPPSPASVSDKPKFDYFDADNTGAHLVSREVSAGGNDGKNVPPAGKGWKVVWRRLGVDGA</sequence>
<keyword evidence="3" id="KW-1185">Reference proteome</keyword>
<name>A0AAD5X387_9FUNG</name>
<organism evidence="2 3">
    <name type="scientific">Rhizophlyctis rosea</name>
    <dbReference type="NCBI Taxonomy" id="64517"/>
    <lineage>
        <taxon>Eukaryota</taxon>
        <taxon>Fungi</taxon>
        <taxon>Fungi incertae sedis</taxon>
        <taxon>Chytridiomycota</taxon>
        <taxon>Chytridiomycota incertae sedis</taxon>
        <taxon>Chytridiomycetes</taxon>
        <taxon>Rhizophlyctidales</taxon>
        <taxon>Rhizophlyctidaceae</taxon>
        <taxon>Rhizophlyctis</taxon>
    </lineage>
</organism>
<feature type="compositionally biased region" description="Polar residues" evidence="1">
    <location>
        <begin position="328"/>
        <end position="342"/>
    </location>
</feature>
<comment type="caution">
    <text evidence="2">The sequence shown here is derived from an EMBL/GenBank/DDBJ whole genome shotgun (WGS) entry which is preliminary data.</text>
</comment>
<gene>
    <name evidence="2" type="ORF">HK097_002420</name>
</gene>
<dbReference type="Proteomes" id="UP001212841">
    <property type="component" value="Unassembled WGS sequence"/>
</dbReference>
<feature type="region of interest" description="Disordered" evidence="1">
    <location>
        <begin position="316"/>
        <end position="388"/>
    </location>
</feature>
<feature type="compositionally biased region" description="Low complexity" evidence="1">
    <location>
        <begin position="379"/>
        <end position="388"/>
    </location>
</feature>
<protein>
    <submittedName>
        <fullName evidence="2">Uncharacterized protein</fullName>
    </submittedName>
</protein>
<proteinExistence type="predicted"/>
<reference evidence="2" key="1">
    <citation type="submission" date="2020-05" db="EMBL/GenBank/DDBJ databases">
        <title>Phylogenomic resolution of chytrid fungi.</title>
        <authorList>
            <person name="Stajich J.E."/>
            <person name="Amses K."/>
            <person name="Simmons R."/>
            <person name="Seto K."/>
            <person name="Myers J."/>
            <person name="Bonds A."/>
            <person name="Quandt C.A."/>
            <person name="Barry K."/>
            <person name="Liu P."/>
            <person name="Grigoriev I."/>
            <person name="Longcore J.E."/>
            <person name="James T.Y."/>
        </authorList>
    </citation>
    <scope>NUCLEOTIDE SEQUENCE</scope>
    <source>
        <strain evidence="2">JEL0318</strain>
    </source>
</reference>
<evidence type="ECO:0000313" key="2">
    <source>
        <dbReference type="EMBL" id="KAJ3054197.1"/>
    </source>
</evidence>
<dbReference type="AlphaFoldDB" id="A0AAD5X387"/>
<dbReference type="EMBL" id="JADGJD010000152">
    <property type="protein sequence ID" value="KAJ3054197.1"/>
    <property type="molecule type" value="Genomic_DNA"/>
</dbReference>